<keyword evidence="5" id="KW-1185">Reference proteome</keyword>
<evidence type="ECO:0000313" key="4">
    <source>
        <dbReference type="EMBL" id="KAK3291052.1"/>
    </source>
</evidence>
<dbReference type="GO" id="GO:0000287">
    <property type="term" value="F:magnesium ion binding"/>
    <property type="evidence" value="ECO:0007669"/>
    <property type="project" value="InterPro"/>
</dbReference>
<reference evidence="4" key="2">
    <citation type="submission" date="2023-06" db="EMBL/GenBank/DDBJ databases">
        <authorList>
            <consortium name="Lawrence Berkeley National Laboratory"/>
            <person name="Haridas S."/>
            <person name="Hensen N."/>
            <person name="Bonometti L."/>
            <person name="Westerberg I."/>
            <person name="Brannstrom I.O."/>
            <person name="Guillou S."/>
            <person name="Cros-Aarteil S."/>
            <person name="Calhoun S."/>
            <person name="Kuo A."/>
            <person name="Mondo S."/>
            <person name="Pangilinan J."/>
            <person name="Riley R."/>
            <person name="Labutti K."/>
            <person name="Andreopoulos B."/>
            <person name="Lipzen A."/>
            <person name="Chen C."/>
            <person name="Yanf M."/>
            <person name="Daum C."/>
            <person name="Ng V."/>
            <person name="Clum A."/>
            <person name="Steindorff A."/>
            <person name="Ohm R."/>
            <person name="Martin F."/>
            <person name="Silar P."/>
            <person name="Natvig D."/>
            <person name="Lalanne C."/>
            <person name="Gautier V."/>
            <person name="Ament-Velasquez S.L."/>
            <person name="Kruys A."/>
            <person name="Hutchinson M.I."/>
            <person name="Powell A.J."/>
            <person name="Barry K."/>
            <person name="Miller A.N."/>
            <person name="Grigoriev I.V."/>
            <person name="Debuchy R."/>
            <person name="Gladieux P."/>
            <person name="Thoren M.H."/>
            <person name="Johannesson H."/>
        </authorList>
    </citation>
    <scope>NUCLEOTIDE SEQUENCE</scope>
    <source>
        <strain evidence="4">CBS 168.71</strain>
    </source>
</reference>
<evidence type="ECO:0000313" key="5">
    <source>
        <dbReference type="Proteomes" id="UP001278766"/>
    </source>
</evidence>
<dbReference type="Gene3D" id="3.40.640.10">
    <property type="entry name" value="Type I PLP-dependent aspartate aminotransferase-like (Major domain)"/>
    <property type="match status" value="1"/>
</dbReference>
<dbReference type="Pfam" id="PF13500">
    <property type="entry name" value="AAA_26"/>
    <property type="match status" value="1"/>
</dbReference>
<dbReference type="FunFam" id="3.90.1150.10:FF:000080">
    <property type="entry name" value="Bifunctional dethiobiotin synthetase/adenosylmethionine-8-amino-7-oxononanoate aminotransferase"/>
    <property type="match status" value="1"/>
</dbReference>
<comment type="subcellular location">
    <subcellularLocation>
        <location evidence="1">Mitochondrion</location>
    </subcellularLocation>
</comment>
<comment type="caution">
    <text evidence="4">The sequence shown here is derived from an EMBL/GenBank/DDBJ whole genome shotgun (WGS) entry which is preliminary data.</text>
</comment>
<dbReference type="Gene3D" id="3.40.50.300">
    <property type="entry name" value="P-loop containing nucleotide triphosphate hydrolases"/>
    <property type="match status" value="1"/>
</dbReference>
<dbReference type="InterPro" id="IPR049704">
    <property type="entry name" value="Aminotrans_3_PPA_site"/>
</dbReference>
<keyword evidence="3 4" id="KW-0808">Transferase</keyword>
<dbReference type="GO" id="GO:0005524">
    <property type="term" value="F:ATP binding"/>
    <property type="evidence" value="ECO:0007669"/>
    <property type="project" value="InterPro"/>
</dbReference>
<dbReference type="PROSITE" id="PS00600">
    <property type="entry name" value="AA_TRANSFER_CLASS_3"/>
    <property type="match status" value="1"/>
</dbReference>
<sequence length="830" mass="90588">MPLIPPARSLLWRSLRIYQVYGANTEVGKTVVTTILCKGARRFWADEETAYVKPVSTGPATDADDLHIRRFAPEIDTKTLFQYELAVSPHIAAQASGQPIASDEGVLVEVSKAAARQASRGPGWLFVETAGGVHSPSPSGSTQADLYRPLRLPVVLVGDSKLGGISQTISAFESLKLRGYDVDTVLLFREGQFKNYEYLAEYFKEHHDIPVMSFLQPPKRIHNDPNADAEAMSRYYDDTTKTDDNLRDILGHLDTRHQTRISRLESMSTKASQTIWYPFTQQKHLTPDKITTIDSAHSDFFQTLTPATTPPTAPTPTNPPITPQLLQPSFDGSASWWTQGLGHGTPKLALAAAYAAGRYGHVMFAEAVHEPALALAETLLGGMGNARLSRAFFSDNGSTGVEVAVKMALRAARVRYGLEEGGERLGVLGLRGSYHGDTIGAMDCSEPCVFNEKVEWYEGRGFWFGYPVVEYSQGSWRVRWPTEMSDLGGRASVSYDSLSAVFDVENRESGEDGRIYEEFILATLRKLVAQGQKFGALMIEPVVLGAGGMLLVDPLFQRTLVKVVRKNPTLFGDGPSHGDRAGDEKTWSGLPIIFDEVFTGLYRLGRFSAASFLGVDADISVHAKLLTGGLVPLSVTLASESIFNAFASDDKSDALLHGHSYTAHAVGCQVALESLREFQKMDARGDWDWAKAAHERIESVPQRAGSRSPSSNAVWSVWSPEFVSWVGQLPSDFVSGVWALGSVLAIRITSADGMDSYKSSAARSVQTALLQNRQSSGHDGVDNSPGNVHTRVLGNTLYVMTGQTTTRESVQRLEFSLRGAILEAKKGDGI</sequence>
<evidence type="ECO:0000256" key="3">
    <source>
        <dbReference type="ARBA" id="ARBA00022679"/>
    </source>
</evidence>
<dbReference type="SUPFAM" id="SSF52540">
    <property type="entry name" value="P-loop containing nucleoside triphosphate hydrolases"/>
    <property type="match status" value="1"/>
</dbReference>
<dbReference type="GO" id="GO:0030170">
    <property type="term" value="F:pyridoxal phosphate binding"/>
    <property type="evidence" value="ECO:0007669"/>
    <property type="project" value="InterPro"/>
</dbReference>
<dbReference type="HAMAP" id="MF_00336">
    <property type="entry name" value="BioD"/>
    <property type="match status" value="1"/>
</dbReference>
<dbReference type="CDD" id="cd03109">
    <property type="entry name" value="DTBS"/>
    <property type="match status" value="1"/>
</dbReference>
<dbReference type="GeneID" id="87841798"/>
<dbReference type="SUPFAM" id="SSF53383">
    <property type="entry name" value="PLP-dependent transferases"/>
    <property type="match status" value="1"/>
</dbReference>
<dbReference type="GO" id="GO:0009102">
    <property type="term" value="P:biotin biosynthetic process"/>
    <property type="evidence" value="ECO:0007669"/>
    <property type="project" value="InterPro"/>
</dbReference>
<dbReference type="InterPro" id="IPR004472">
    <property type="entry name" value="DTB_synth_BioD"/>
</dbReference>
<protein>
    <submittedName>
        <fullName evidence="4">Pyridoxal phosphate-dependent transferase</fullName>
    </submittedName>
</protein>
<dbReference type="EMBL" id="JAUEPN010000011">
    <property type="protein sequence ID" value="KAK3291052.1"/>
    <property type="molecule type" value="Genomic_DNA"/>
</dbReference>
<accession>A0AAE0H6W1</accession>
<gene>
    <name evidence="4" type="ORF">B0H64DRAFT_411215</name>
</gene>
<organism evidence="4 5">
    <name type="scientific">Chaetomium fimeti</name>
    <dbReference type="NCBI Taxonomy" id="1854472"/>
    <lineage>
        <taxon>Eukaryota</taxon>
        <taxon>Fungi</taxon>
        <taxon>Dikarya</taxon>
        <taxon>Ascomycota</taxon>
        <taxon>Pezizomycotina</taxon>
        <taxon>Sordariomycetes</taxon>
        <taxon>Sordariomycetidae</taxon>
        <taxon>Sordariales</taxon>
        <taxon>Chaetomiaceae</taxon>
        <taxon>Chaetomium</taxon>
    </lineage>
</organism>
<dbReference type="InterPro" id="IPR005814">
    <property type="entry name" value="Aminotrans_3"/>
</dbReference>
<dbReference type="GO" id="GO:0005739">
    <property type="term" value="C:mitochondrion"/>
    <property type="evidence" value="ECO:0007669"/>
    <property type="project" value="UniProtKB-SubCell"/>
</dbReference>
<dbReference type="PANTHER" id="PTHR42684:SF3">
    <property type="entry name" value="ADENOSYLMETHIONINE-8-AMINO-7-OXONONANOATE AMINOTRANSFERASE"/>
    <property type="match status" value="1"/>
</dbReference>
<dbReference type="GO" id="GO:0004141">
    <property type="term" value="F:dethiobiotin synthase activity"/>
    <property type="evidence" value="ECO:0007669"/>
    <property type="project" value="InterPro"/>
</dbReference>
<dbReference type="RefSeq" id="XP_062654566.1">
    <property type="nucleotide sequence ID" value="XM_062804850.1"/>
</dbReference>
<reference evidence="4" key="1">
    <citation type="journal article" date="2023" name="Mol. Phylogenet. Evol.">
        <title>Genome-scale phylogeny and comparative genomics of the fungal order Sordariales.</title>
        <authorList>
            <person name="Hensen N."/>
            <person name="Bonometti L."/>
            <person name="Westerberg I."/>
            <person name="Brannstrom I.O."/>
            <person name="Guillou S."/>
            <person name="Cros-Aarteil S."/>
            <person name="Calhoun S."/>
            <person name="Haridas S."/>
            <person name="Kuo A."/>
            <person name="Mondo S."/>
            <person name="Pangilinan J."/>
            <person name="Riley R."/>
            <person name="LaButti K."/>
            <person name="Andreopoulos B."/>
            <person name="Lipzen A."/>
            <person name="Chen C."/>
            <person name="Yan M."/>
            <person name="Daum C."/>
            <person name="Ng V."/>
            <person name="Clum A."/>
            <person name="Steindorff A."/>
            <person name="Ohm R.A."/>
            <person name="Martin F."/>
            <person name="Silar P."/>
            <person name="Natvig D.O."/>
            <person name="Lalanne C."/>
            <person name="Gautier V."/>
            <person name="Ament-Velasquez S.L."/>
            <person name="Kruys A."/>
            <person name="Hutchinson M.I."/>
            <person name="Powell A.J."/>
            <person name="Barry K."/>
            <person name="Miller A.N."/>
            <person name="Grigoriev I.V."/>
            <person name="Debuchy R."/>
            <person name="Gladieux P."/>
            <person name="Hiltunen Thoren M."/>
            <person name="Johannesson H."/>
        </authorList>
    </citation>
    <scope>NUCLEOTIDE SEQUENCE</scope>
    <source>
        <strain evidence="4">CBS 168.71</strain>
    </source>
</reference>
<evidence type="ECO:0000256" key="1">
    <source>
        <dbReference type="ARBA" id="ARBA00004173"/>
    </source>
</evidence>
<dbReference type="Pfam" id="PF00202">
    <property type="entry name" value="Aminotran_3"/>
    <property type="match status" value="2"/>
</dbReference>
<dbReference type="Proteomes" id="UP001278766">
    <property type="component" value="Unassembled WGS sequence"/>
</dbReference>
<dbReference type="PANTHER" id="PTHR42684">
    <property type="entry name" value="ADENOSYLMETHIONINE-8-AMINO-7-OXONONANOATE AMINOTRANSFERASE"/>
    <property type="match status" value="1"/>
</dbReference>
<dbReference type="InterPro" id="IPR015421">
    <property type="entry name" value="PyrdxlP-dep_Trfase_major"/>
</dbReference>
<dbReference type="InterPro" id="IPR015424">
    <property type="entry name" value="PyrdxlP-dep_Trfase"/>
</dbReference>
<evidence type="ECO:0000256" key="2">
    <source>
        <dbReference type="ARBA" id="ARBA00022576"/>
    </source>
</evidence>
<dbReference type="GO" id="GO:0004015">
    <property type="term" value="F:adenosylmethionine-8-amino-7-oxononanoate transaminase activity"/>
    <property type="evidence" value="ECO:0007669"/>
    <property type="project" value="TreeGrafter"/>
</dbReference>
<name>A0AAE0H6W1_9PEZI</name>
<dbReference type="AlphaFoldDB" id="A0AAE0H6W1"/>
<keyword evidence="2" id="KW-0032">Aminotransferase</keyword>
<dbReference type="InterPro" id="IPR027417">
    <property type="entry name" value="P-loop_NTPase"/>
</dbReference>
<proteinExistence type="inferred from homology"/>